<dbReference type="InterPro" id="IPR029039">
    <property type="entry name" value="Flavoprotein-like_sf"/>
</dbReference>
<accession>A0AAE4BTQ6</accession>
<protein>
    <submittedName>
        <fullName evidence="4">NADPH-quinone reductase</fullName>
    </submittedName>
</protein>
<dbReference type="Gene3D" id="3.40.50.360">
    <property type="match status" value="1"/>
</dbReference>
<dbReference type="InterPro" id="IPR051796">
    <property type="entry name" value="ISF_SsuE-like"/>
</dbReference>
<reference evidence="4" key="1">
    <citation type="submission" date="2023-07" db="EMBL/GenBank/DDBJ databases">
        <title>Genomic Encyclopedia of Type Strains, Phase IV (KMG-IV): sequencing the most valuable type-strain genomes for metagenomic binning, comparative biology and taxonomic classification.</title>
        <authorList>
            <person name="Goeker M."/>
        </authorList>
    </citation>
    <scope>NUCLEOTIDE SEQUENCE</scope>
    <source>
        <strain evidence="4">DSM 26174</strain>
    </source>
</reference>
<organism evidence="4 5">
    <name type="scientific">Aureibacter tunicatorum</name>
    <dbReference type="NCBI Taxonomy" id="866807"/>
    <lineage>
        <taxon>Bacteria</taxon>
        <taxon>Pseudomonadati</taxon>
        <taxon>Bacteroidota</taxon>
        <taxon>Cytophagia</taxon>
        <taxon>Cytophagales</taxon>
        <taxon>Persicobacteraceae</taxon>
        <taxon>Aureibacter</taxon>
    </lineage>
</organism>
<gene>
    <name evidence="4" type="ORF">HNQ88_003271</name>
</gene>
<dbReference type="PANTHER" id="PTHR43278:SF4">
    <property type="entry name" value="NAD(P)H-DEPENDENT FMN-CONTAINING OXIDOREDUCTASE YWQN-RELATED"/>
    <property type="match status" value="1"/>
</dbReference>
<dbReference type="SUPFAM" id="SSF52218">
    <property type="entry name" value="Flavoproteins"/>
    <property type="match status" value="1"/>
</dbReference>
<dbReference type="RefSeq" id="WP_309940085.1">
    <property type="nucleotide sequence ID" value="NZ_AP025305.1"/>
</dbReference>
<dbReference type="Pfam" id="PF03358">
    <property type="entry name" value="FMN_red"/>
    <property type="match status" value="1"/>
</dbReference>
<dbReference type="Proteomes" id="UP001185092">
    <property type="component" value="Unassembled WGS sequence"/>
</dbReference>
<comment type="caution">
    <text evidence="4">The sequence shown here is derived from an EMBL/GenBank/DDBJ whole genome shotgun (WGS) entry which is preliminary data.</text>
</comment>
<keyword evidence="2" id="KW-0288">FMN</keyword>
<evidence type="ECO:0000256" key="2">
    <source>
        <dbReference type="ARBA" id="ARBA00022643"/>
    </source>
</evidence>
<sequence length="168" mass="19524">MSGIIFLGTARKKGNTHQVAKLLAEETGFEFRDLSEYTVGPYDYEYNNSEDDFIALAEEMVKYDKIVLASPVYWYTMSAQLKAFIDRFSDLVRVRKDLGRALEDKKMYVLSCGSGDFCPEHFTEPFKYSANYLNMNFQNHLHTWGEKDGRPISEEIVERVKEYALKIK</sequence>
<name>A0AAE4BTQ6_9BACT</name>
<evidence type="ECO:0000313" key="4">
    <source>
        <dbReference type="EMBL" id="MDR6240205.1"/>
    </source>
</evidence>
<evidence type="ECO:0000313" key="5">
    <source>
        <dbReference type="Proteomes" id="UP001185092"/>
    </source>
</evidence>
<keyword evidence="5" id="KW-1185">Reference proteome</keyword>
<keyword evidence="1" id="KW-0285">Flavoprotein</keyword>
<dbReference type="AlphaFoldDB" id="A0AAE4BTQ6"/>
<evidence type="ECO:0000256" key="1">
    <source>
        <dbReference type="ARBA" id="ARBA00022630"/>
    </source>
</evidence>
<dbReference type="InterPro" id="IPR005025">
    <property type="entry name" value="FMN_Rdtase-like_dom"/>
</dbReference>
<dbReference type="EMBL" id="JAVDQD010000004">
    <property type="protein sequence ID" value="MDR6240205.1"/>
    <property type="molecule type" value="Genomic_DNA"/>
</dbReference>
<feature type="domain" description="NADPH-dependent FMN reductase-like" evidence="3">
    <location>
        <begin position="4"/>
        <end position="118"/>
    </location>
</feature>
<proteinExistence type="predicted"/>
<dbReference type="PANTHER" id="PTHR43278">
    <property type="entry name" value="NAD(P)H-DEPENDENT FMN-CONTAINING OXIDOREDUCTASE YWQN-RELATED"/>
    <property type="match status" value="1"/>
</dbReference>
<dbReference type="GO" id="GO:0016491">
    <property type="term" value="F:oxidoreductase activity"/>
    <property type="evidence" value="ECO:0007669"/>
    <property type="project" value="InterPro"/>
</dbReference>
<evidence type="ECO:0000259" key="3">
    <source>
        <dbReference type="Pfam" id="PF03358"/>
    </source>
</evidence>